<feature type="region of interest" description="Disordered" evidence="1">
    <location>
        <begin position="34"/>
        <end position="67"/>
    </location>
</feature>
<feature type="compositionally biased region" description="Basic and acidic residues" evidence="1">
    <location>
        <begin position="37"/>
        <end position="53"/>
    </location>
</feature>
<protein>
    <recommendedName>
        <fullName evidence="5">Cbb3-type cytochrome c oxidase subunit 3</fullName>
    </recommendedName>
</protein>
<name>A0ABY5MVG5_9SPHN</name>
<gene>
    <name evidence="3" type="ORF">M1K48_13765</name>
</gene>
<keyword evidence="2" id="KW-0812">Transmembrane</keyword>
<reference evidence="3 4" key="1">
    <citation type="submission" date="2022-05" db="EMBL/GenBank/DDBJ databases">
        <title>S8-45 Sphingomonas ultraviolaceadurans.</title>
        <authorList>
            <person name="Liu Y."/>
        </authorList>
    </citation>
    <scope>NUCLEOTIDE SEQUENCE [LARGE SCALE GENOMIC DNA]</scope>
    <source>
        <strain evidence="3 4">S8-45</strain>
    </source>
</reference>
<dbReference type="RefSeq" id="WP_249503751.1">
    <property type="nucleotide sequence ID" value="NZ_CP097253.1"/>
</dbReference>
<evidence type="ECO:0000256" key="1">
    <source>
        <dbReference type="SAM" id="MobiDB-lite"/>
    </source>
</evidence>
<evidence type="ECO:0008006" key="5">
    <source>
        <dbReference type="Google" id="ProtNLM"/>
    </source>
</evidence>
<keyword evidence="2" id="KW-1133">Transmembrane helix</keyword>
<evidence type="ECO:0000313" key="4">
    <source>
        <dbReference type="Proteomes" id="UP000831921"/>
    </source>
</evidence>
<keyword evidence="4" id="KW-1185">Reference proteome</keyword>
<accession>A0ABY5MVG5</accession>
<evidence type="ECO:0000256" key="2">
    <source>
        <dbReference type="SAM" id="Phobius"/>
    </source>
</evidence>
<sequence>MSTSDYLPANNLFILIGVFVIVLVAFLWFLRKPQNRHPMEGPKGEALDEKRAQENAQGVTDVPPTRR</sequence>
<keyword evidence="2" id="KW-0472">Membrane</keyword>
<dbReference type="EMBL" id="CP097253">
    <property type="protein sequence ID" value="UUR07971.1"/>
    <property type="molecule type" value="Genomic_DNA"/>
</dbReference>
<feature type="transmembrane region" description="Helical" evidence="2">
    <location>
        <begin position="12"/>
        <end position="30"/>
    </location>
</feature>
<organism evidence="3 4">
    <name type="scientific">Sphingomonas glaciei</name>
    <dbReference type="NCBI Taxonomy" id="2938948"/>
    <lineage>
        <taxon>Bacteria</taxon>
        <taxon>Pseudomonadati</taxon>
        <taxon>Pseudomonadota</taxon>
        <taxon>Alphaproteobacteria</taxon>
        <taxon>Sphingomonadales</taxon>
        <taxon>Sphingomonadaceae</taxon>
        <taxon>Sphingomonas</taxon>
    </lineage>
</organism>
<proteinExistence type="predicted"/>
<dbReference type="Proteomes" id="UP000831921">
    <property type="component" value="Chromosome"/>
</dbReference>
<evidence type="ECO:0000313" key="3">
    <source>
        <dbReference type="EMBL" id="UUR07971.1"/>
    </source>
</evidence>